<evidence type="ECO:0000313" key="2">
    <source>
        <dbReference type="EMBL" id="GFY03280.1"/>
    </source>
</evidence>
<keyword evidence="3" id="KW-1185">Reference proteome</keyword>
<sequence>MNQASALEAQTQQRSLNSSLGDTVDSPLVHLGGQLLNGSRSKHPKASPQSSFNSVIYGPWCSIFVWSLSLNSPILPCMVYFYHGDMQTVHKLSRFGNAFSLGSKVNDHVLLDIG</sequence>
<accession>A0A8X6S2H6</accession>
<protein>
    <submittedName>
        <fullName evidence="2">Uncharacterized protein</fullName>
    </submittedName>
</protein>
<dbReference type="AlphaFoldDB" id="A0A8X6S2H6"/>
<organism evidence="2 3">
    <name type="scientific">Trichonephila clavipes</name>
    <name type="common">Golden silk orbweaver</name>
    <name type="synonym">Nephila clavipes</name>
    <dbReference type="NCBI Taxonomy" id="2585209"/>
    <lineage>
        <taxon>Eukaryota</taxon>
        <taxon>Metazoa</taxon>
        <taxon>Ecdysozoa</taxon>
        <taxon>Arthropoda</taxon>
        <taxon>Chelicerata</taxon>
        <taxon>Arachnida</taxon>
        <taxon>Araneae</taxon>
        <taxon>Araneomorphae</taxon>
        <taxon>Entelegynae</taxon>
        <taxon>Araneoidea</taxon>
        <taxon>Nephilidae</taxon>
        <taxon>Trichonephila</taxon>
    </lineage>
</organism>
<gene>
    <name evidence="2" type="ORF">TNCV_1172401</name>
</gene>
<dbReference type="EMBL" id="BMAU01021236">
    <property type="protein sequence ID" value="GFY03280.1"/>
    <property type="molecule type" value="Genomic_DNA"/>
</dbReference>
<name>A0A8X6S2H6_TRICX</name>
<feature type="region of interest" description="Disordered" evidence="1">
    <location>
        <begin position="1"/>
        <end position="51"/>
    </location>
</feature>
<reference evidence="2" key="1">
    <citation type="submission" date="2020-08" db="EMBL/GenBank/DDBJ databases">
        <title>Multicomponent nature underlies the extraordinary mechanical properties of spider dragline silk.</title>
        <authorList>
            <person name="Kono N."/>
            <person name="Nakamura H."/>
            <person name="Mori M."/>
            <person name="Yoshida Y."/>
            <person name="Ohtoshi R."/>
            <person name="Malay A.D."/>
            <person name="Moran D.A.P."/>
            <person name="Tomita M."/>
            <person name="Numata K."/>
            <person name="Arakawa K."/>
        </authorList>
    </citation>
    <scope>NUCLEOTIDE SEQUENCE</scope>
</reference>
<evidence type="ECO:0000256" key="1">
    <source>
        <dbReference type="SAM" id="MobiDB-lite"/>
    </source>
</evidence>
<feature type="compositionally biased region" description="Polar residues" evidence="1">
    <location>
        <begin position="1"/>
        <end position="21"/>
    </location>
</feature>
<proteinExistence type="predicted"/>
<dbReference type="Proteomes" id="UP000887159">
    <property type="component" value="Unassembled WGS sequence"/>
</dbReference>
<comment type="caution">
    <text evidence="2">The sequence shown here is derived from an EMBL/GenBank/DDBJ whole genome shotgun (WGS) entry which is preliminary data.</text>
</comment>
<evidence type="ECO:0000313" key="3">
    <source>
        <dbReference type="Proteomes" id="UP000887159"/>
    </source>
</evidence>